<dbReference type="InterPro" id="IPR050595">
    <property type="entry name" value="Bact_response_regulator"/>
</dbReference>
<evidence type="ECO:0000313" key="5">
    <source>
        <dbReference type="Proteomes" id="UP001629249"/>
    </source>
</evidence>
<dbReference type="RefSeq" id="WP_153139040.1">
    <property type="nucleotide sequence ID" value="NZ_JAQQFH010000007.1"/>
</dbReference>
<dbReference type="Gene3D" id="3.40.50.2300">
    <property type="match status" value="1"/>
</dbReference>
<dbReference type="Proteomes" id="UP001629249">
    <property type="component" value="Unassembled WGS sequence"/>
</dbReference>
<keyword evidence="5" id="KW-1185">Reference proteome</keyword>
<name>A0ABW8ZPM6_9BURK</name>
<comment type="caution">
    <text evidence="4">The sequence shown here is derived from an EMBL/GenBank/DDBJ whole genome shotgun (WGS) entry which is preliminary data.</text>
</comment>
<dbReference type="PROSITE" id="PS50110">
    <property type="entry name" value="RESPONSE_REGULATORY"/>
    <property type="match status" value="1"/>
</dbReference>
<evidence type="ECO:0000256" key="1">
    <source>
        <dbReference type="ARBA" id="ARBA00022553"/>
    </source>
</evidence>
<protein>
    <submittedName>
        <fullName evidence="4">Histidine kinase</fullName>
    </submittedName>
</protein>
<dbReference type="EMBL" id="JAQQFN010000009">
    <property type="protein sequence ID" value="MFL9884054.1"/>
    <property type="molecule type" value="Genomic_DNA"/>
</dbReference>
<dbReference type="InterPro" id="IPR001789">
    <property type="entry name" value="Sig_transdc_resp-reg_receiver"/>
</dbReference>
<dbReference type="InterPro" id="IPR011006">
    <property type="entry name" value="CheY-like_superfamily"/>
</dbReference>
<accession>A0ABW8ZPM6</accession>
<evidence type="ECO:0000256" key="2">
    <source>
        <dbReference type="PROSITE-ProRule" id="PRU00169"/>
    </source>
</evidence>
<proteinExistence type="predicted"/>
<keyword evidence="1 2" id="KW-0597">Phosphoprotein</keyword>
<reference evidence="4 5" key="1">
    <citation type="journal article" date="2024" name="Chem. Sci.">
        <title>Discovery of megapolipeptins by genome mining of a Burkholderiales bacteria collection.</title>
        <authorList>
            <person name="Paulo B.S."/>
            <person name="Recchia M.J.J."/>
            <person name="Lee S."/>
            <person name="Fergusson C.H."/>
            <person name="Romanowski S.B."/>
            <person name="Hernandez A."/>
            <person name="Krull N."/>
            <person name="Liu D.Y."/>
            <person name="Cavanagh H."/>
            <person name="Bos A."/>
            <person name="Gray C.A."/>
            <person name="Murphy B.T."/>
            <person name="Linington R.G."/>
            <person name="Eustaquio A.S."/>
        </authorList>
    </citation>
    <scope>NUCLEOTIDE SEQUENCE [LARGE SCALE GENOMIC DNA]</scope>
    <source>
        <strain evidence="4 5">RL16-012-BIC-B</strain>
    </source>
</reference>
<gene>
    <name evidence="4" type="ORF">PQR66_13505</name>
</gene>
<dbReference type="PANTHER" id="PTHR44591:SF3">
    <property type="entry name" value="RESPONSE REGULATORY DOMAIN-CONTAINING PROTEIN"/>
    <property type="match status" value="1"/>
</dbReference>
<sequence length="155" mass="17662">MTRRIPLDDEHEFAFWKTEQEAEAKSLRRVLVGHKDKAIGESLCILLSLKGYEAVYARDTAQARLYLRCWAPHALLLDTRLDAASDYQFIQTIRADAATANVLILAMSNIWPLDSVLALRKAGFDGHCRRPCSLWRIVDLLDGHFVETVKRRGQP</sequence>
<feature type="modified residue" description="4-aspartylphosphate" evidence="2">
    <location>
        <position position="78"/>
    </location>
</feature>
<feature type="domain" description="Response regulatory" evidence="3">
    <location>
        <begin position="29"/>
        <end position="145"/>
    </location>
</feature>
<evidence type="ECO:0000259" key="3">
    <source>
        <dbReference type="PROSITE" id="PS50110"/>
    </source>
</evidence>
<dbReference type="PANTHER" id="PTHR44591">
    <property type="entry name" value="STRESS RESPONSE REGULATOR PROTEIN 1"/>
    <property type="match status" value="1"/>
</dbReference>
<evidence type="ECO:0000313" key="4">
    <source>
        <dbReference type="EMBL" id="MFL9884054.1"/>
    </source>
</evidence>
<dbReference type="SUPFAM" id="SSF52172">
    <property type="entry name" value="CheY-like"/>
    <property type="match status" value="1"/>
</dbReference>
<dbReference type="GO" id="GO:0016301">
    <property type="term" value="F:kinase activity"/>
    <property type="evidence" value="ECO:0007669"/>
    <property type="project" value="UniProtKB-KW"/>
</dbReference>
<keyword evidence="4" id="KW-0808">Transferase</keyword>
<keyword evidence="4" id="KW-0418">Kinase</keyword>
<organism evidence="4 5">
    <name type="scientific">Paraburkholderia agricolaris</name>
    <dbReference type="NCBI Taxonomy" id="2152888"/>
    <lineage>
        <taxon>Bacteria</taxon>
        <taxon>Pseudomonadati</taxon>
        <taxon>Pseudomonadota</taxon>
        <taxon>Betaproteobacteria</taxon>
        <taxon>Burkholderiales</taxon>
        <taxon>Burkholderiaceae</taxon>
        <taxon>Paraburkholderia</taxon>
    </lineage>
</organism>